<organism evidence="2 3">
    <name type="scientific">Tieghemostelium lacteum</name>
    <name type="common">Slime mold</name>
    <name type="synonym">Dictyostelium lacteum</name>
    <dbReference type="NCBI Taxonomy" id="361077"/>
    <lineage>
        <taxon>Eukaryota</taxon>
        <taxon>Amoebozoa</taxon>
        <taxon>Evosea</taxon>
        <taxon>Eumycetozoa</taxon>
        <taxon>Dictyostelia</taxon>
        <taxon>Dictyosteliales</taxon>
        <taxon>Raperosteliaceae</taxon>
        <taxon>Tieghemostelium</taxon>
    </lineage>
</organism>
<evidence type="ECO:0000256" key="1">
    <source>
        <dbReference type="SAM" id="Phobius"/>
    </source>
</evidence>
<comment type="caution">
    <text evidence="2">The sequence shown here is derived from an EMBL/GenBank/DDBJ whole genome shotgun (WGS) entry which is preliminary data.</text>
</comment>
<accession>A0A152A3U9</accession>
<dbReference type="AlphaFoldDB" id="A0A152A3U9"/>
<keyword evidence="3" id="KW-1185">Reference proteome</keyword>
<proteinExistence type="predicted"/>
<feature type="non-terminal residue" evidence="2">
    <location>
        <position position="1"/>
    </location>
</feature>
<dbReference type="EMBL" id="LODT01000013">
    <property type="protein sequence ID" value="KYR00731.1"/>
    <property type="molecule type" value="Genomic_DNA"/>
</dbReference>
<feature type="transmembrane region" description="Helical" evidence="1">
    <location>
        <begin position="100"/>
        <end position="120"/>
    </location>
</feature>
<gene>
    <name evidence="2" type="ORF">DLAC_02772</name>
</gene>
<name>A0A152A3U9_TIELA</name>
<sequence length="262" mass="30114">FYSTVYKKREVNTNRIYGEIVTKYFNGYVEQIEYGKPHPYSSGRVAEIKKIAYRKNFDLSIYEVWQEMVLISDMCLLVLLLFIGKPINQDTTRFRVRKRTFIVLIIFLFSLIGLLMTSIIPLNLKSEFQKRTRINMELNFEHDVCRIDSVGPNYGICKSSMGQFVDPYRIAMWSPGQSWKLSLTNFITHLVLIAPLFIATDLIQSVKDLKNSWFPQPYIAQPELPKIGSININCQESTNDGADLISNTEATSGDCSPKVQIV</sequence>
<reference evidence="2 3" key="1">
    <citation type="submission" date="2015-12" db="EMBL/GenBank/DDBJ databases">
        <title>Dictyostelia acquired genes for synthesis and detection of signals that induce cell-type specialization by lateral gene transfer from prokaryotes.</title>
        <authorList>
            <person name="Gloeckner G."/>
            <person name="Schaap P."/>
        </authorList>
    </citation>
    <scope>NUCLEOTIDE SEQUENCE [LARGE SCALE GENOMIC DNA]</scope>
    <source>
        <strain evidence="2 3">TK</strain>
    </source>
</reference>
<keyword evidence="1" id="KW-0472">Membrane</keyword>
<keyword evidence="1" id="KW-1133">Transmembrane helix</keyword>
<protein>
    <submittedName>
        <fullName evidence="2">Uncharacterized protein</fullName>
    </submittedName>
</protein>
<dbReference type="Proteomes" id="UP000076078">
    <property type="component" value="Unassembled WGS sequence"/>
</dbReference>
<dbReference type="InParanoid" id="A0A152A3U9"/>
<keyword evidence="1" id="KW-0812">Transmembrane</keyword>
<evidence type="ECO:0000313" key="2">
    <source>
        <dbReference type="EMBL" id="KYR00731.1"/>
    </source>
</evidence>
<evidence type="ECO:0000313" key="3">
    <source>
        <dbReference type="Proteomes" id="UP000076078"/>
    </source>
</evidence>